<evidence type="ECO:0000313" key="2">
    <source>
        <dbReference type="EMBL" id="SCV05214.1"/>
    </source>
</evidence>
<feature type="compositionally biased region" description="Polar residues" evidence="1">
    <location>
        <begin position="688"/>
        <end position="707"/>
    </location>
</feature>
<feature type="compositionally biased region" description="Polar residues" evidence="1">
    <location>
        <begin position="580"/>
        <end position="593"/>
    </location>
</feature>
<name>A0A1G4KKW6_9SACH</name>
<feature type="compositionally biased region" description="Low complexity" evidence="1">
    <location>
        <begin position="321"/>
        <end position="333"/>
    </location>
</feature>
<sequence>MDAGTAAFSKKENSRAQVRSQLLNNDIGNINVAHERPTGANSPSQPFPGNFPSNFPSNNATYYQQQPATGQPSFQQERASYVAYPARDPRASSLTSQSTTSKRSLQSHGISNLFKLRSGRSKHIENDDDEETLMTDADNSILTFNDISSMRNNGGHKYGMGGGMDDTSPIIPTLITRGHDNMNNIEYRKHLAAQKKMTVNSLVNQKRANELGPSGDPRAMSLQYSHSPYVAQQQHPMMNGNQIPPYGRANSMMSGPPPQLRQWNPKMNGPHPPPGNGPRAMSLTSGARRRPMMPPPGGYRPQSGAIPPAGQGPPGATNFYGPTGPTGPAGSASRTSFQGPTGAYGPARSSVQGPSFSRGSPYVQAYPGHQNSTVAGPQYMPQHVQRPNSPLQSHDETNDNEHTKSASHLMKESETPLSSSSAMSINSLTSYRAPSQTPESQSAEDSGNIITMNEGQSESKQHLQKEGTTNLGKLNIIKLSDPKQKELRDKELQVTQKEKETQTKEPEAQYQEASKSDHLNALHSVSKEFSPKFHSSNSRLNNEQKDENDATTGQRRSQVQSMATFESLISNDSPVKRKNNQSTLYKLENSTDGNEYFTASELVDDVAGRSDNVSEVTITHKAAHVSTKETSTSEKQSATPPELERKDSGLGKARNFLRKLSSKNNKIDKSSTQTGQSSAGQSSASQSVKKNPSSDSISVIERTNGSEGKQFGTMKSENIKRKSFHSLFSNSSGGTNAGERVKSYSSLANINEKNVDEKPLVNQGPIFTVDGEESFNEDTLNDSDFDLPGASTSKEPALQQSHPMKAGGDPAQTVYRQDEGDEFNFDNTITKPYKPLYASQDELEPELDSQVPQKFKTISISNTQMSLLSEQNTLMSEIDLLSKELAESIGREARLEQHANGENRNNQDSQLLSIVDFEIELRKKSSKIVELIQQLNDERLRRYIAEEQIMLQENGVKPSVVDLVHKIHVLHQELANKEEQISSLTAESKD</sequence>
<organism evidence="2 3">
    <name type="scientific">Lachancea nothofagi CBS 11611</name>
    <dbReference type="NCBI Taxonomy" id="1266666"/>
    <lineage>
        <taxon>Eukaryota</taxon>
        <taxon>Fungi</taxon>
        <taxon>Dikarya</taxon>
        <taxon>Ascomycota</taxon>
        <taxon>Saccharomycotina</taxon>
        <taxon>Saccharomycetes</taxon>
        <taxon>Saccharomycetales</taxon>
        <taxon>Saccharomycetaceae</taxon>
        <taxon>Lachancea</taxon>
    </lineage>
</organism>
<feature type="region of interest" description="Disordered" evidence="1">
    <location>
        <begin position="615"/>
        <end position="718"/>
    </location>
</feature>
<feature type="compositionally biased region" description="Polar residues" evidence="1">
    <location>
        <begin position="15"/>
        <end position="28"/>
    </location>
</feature>
<feature type="region of interest" description="Disordered" evidence="1">
    <location>
        <begin position="252"/>
        <end position="594"/>
    </location>
</feature>
<feature type="region of interest" description="Disordered" evidence="1">
    <location>
        <begin position="774"/>
        <end position="809"/>
    </location>
</feature>
<feature type="compositionally biased region" description="Low complexity" evidence="1">
    <location>
        <begin position="41"/>
        <end position="59"/>
    </location>
</feature>
<feature type="compositionally biased region" description="Polar residues" evidence="1">
    <location>
        <begin position="349"/>
        <end position="358"/>
    </location>
</feature>
<evidence type="ECO:0000256" key="1">
    <source>
        <dbReference type="SAM" id="MobiDB-lite"/>
    </source>
</evidence>
<feature type="compositionally biased region" description="Polar residues" evidence="1">
    <location>
        <begin position="550"/>
        <end position="573"/>
    </location>
</feature>
<dbReference type="AlphaFoldDB" id="A0A1G4KKW6"/>
<feature type="compositionally biased region" description="Low complexity" evidence="1">
    <location>
        <begin position="299"/>
        <end position="309"/>
    </location>
</feature>
<feature type="region of interest" description="Disordered" evidence="1">
    <location>
        <begin position="1"/>
        <end position="111"/>
    </location>
</feature>
<gene>
    <name evidence="2" type="ORF">LANO_0H02564G</name>
</gene>
<feature type="compositionally biased region" description="Basic and acidic residues" evidence="1">
    <location>
        <begin position="480"/>
        <end position="507"/>
    </location>
</feature>
<feature type="compositionally biased region" description="Polar residues" evidence="1">
    <location>
        <begin position="60"/>
        <end position="78"/>
    </location>
</feature>
<dbReference type="OrthoDB" id="3993678at2759"/>
<feature type="compositionally biased region" description="Acidic residues" evidence="1">
    <location>
        <begin position="774"/>
        <end position="785"/>
    </location>
</feature>
<feature type="compositionally biased region" description="Basic and acidic residues" evidence="1">
    <location>
        <begin position="514"/>
        <end position="531"/>
    </location>
</feature>
<feature type="compositionally biased region" description="Polar residues" evidence="1">
    <location>
        <begin position="790"/>
        <end position="802"/>
    </location>
</feature>
<evidence type="ECO:0000313" key="3">
    <source>
        <dbReference type="Proteomes" id="UP000189911"/>
    </source>
</evidence>
<dbReference type="Proteomes" id="UP000189911">
    <property type="component" value="Chromosome H"/>
</dbReference>
<feature type="compositionally biased region" description="Low complexity" evidence="1">
    <location>
        <begin position="418"/>
        <end position="430"/>
    </location>
</feature>
<feature type="compositionally biased region" description="Polar residues" evidence="1">
    <location>
        <begin position="92"/>
        <end position="110"/>
    </location>
</feature>
<feature type="compositionally biased region" description="Basic and acidic residues" evidence="1">
    <location>
        <begin position="393"/>
        <end position="414"/>
    </location>
</feature>
<feature type="compositionally biased region" description="Low complexity" evidence="1">
    <location>
        <begin position="670"/>
        <end position="687"/>
    </location>
</feature>
<dbReference type="EMBL" id="LT598447">
    <property type="protein sequence ID" value="SCV05214.1"/>
    <property type="molecule type" value="Genomic_DNA"/>
</dbReference>
<reference evidence="3" key="1">
    <citation type="submission" date="2016-03" db="EMBL/GenBank/DDBJ databases">
        <authorList>
            <person name="Devillers Hugo."/>
        </authorList>
    </citation>
    <scope>NUCLEOTIDE SEQUENCE [LARGE SCALE GENOMIC DNA]</scope>
</reference>
<protein>
    <submittedName>
        <fullName evidence="2">LANO_0H02564g1_1</fullName>
    </submittedName>
</protein>
<feature type="compositionally biased region" description="Polar residues" evidence="1">
    <location>
        <begin position="432"/>
        <end position="456"/>
    </location>
</feature>
<proteinExistence type="predicted"/>
<accession>A0A1G4KKW6</accession>
<keyword evidence="3" id="KW-1185">Reference proteome</keyword>